<feature type="transmembrane region" description="Helical" evidence="6">
    <location>
        <begin position="758"/>
        <end position="777"/>
    </location>
</feature>
<dbReference type="Pfam" id="PF05368">
    <property type="entry name" value="NmrA"/>
    <property type="match status" value="1"/>
</dbReference>
<dbReference type="Gene3D" id="3.90.25.10">
    <property type="entry name" value="UDP-galactose 4-epimerase, domain 1"/>
    <property type="match status" value="1"/>
</dbReference>
<evidence type="ECO:0000256" key="6">
    <source>
        <dbReference type="SAM" id="Phobius"/>
    </source>
</evidence>
<dbReference type="SUPFAM" id="SSF51735">
    <property type="entry name" value="NAD(P)-binding Rossmann-fold domains"/>
    <property type="match status" value="1"/>
</dbReference>
<evidence type="ECO:0000313" key="9">
    <source>
        <dbReference type="Proteomes" id="UP000815677"/>
    </source>
</evidence>
<organism evidence="8 9">
    <name type="scientific">Mycena chlorophos</name>
    <name type="common">Agaric fungus</name>
    <name type="synonym">Agaricus chlorophos</name>
    <dbReference type="NCBI Taxonomy" id="658473"/>
    <lineage>
        <taxon>Eukaryota</taxon>
        <taxon>Fungi</taxon>
        <taxon>Dikarya</taxon>
        <taxon>Basidiomycota</taxon>
        <taxon>Agaricomycotina</taxon>
        <taxon>Agaricomycetes</taxon>
        <taxon>Agaricomycetidae</taxon>
        <taxon>Agaricales</taxon>
        <taxon>Marasmiineae</taxon>
        <taxon>Mycenaceae</taxon>
        <taxon>Mycena</taxon>
    </lineage>
</organism>
<keyword evidence="9" id="KW-1185">Reference proteome</keyword>
<dbReference type="Proteomes" id="UP000815677">
    <property type="component" value="Unassembled WGS sequence"/>
</dbReference>
<feature type="transmembrane region" description="Helical" evidence="6">
    <location>
        <begin position="558"/>
        <end position="576"/>
    </location>
</feature>
<evidence type="ECO:0000256" key="4">
    <source>
        <dbReference type="ARBA" id="ARBA00023136"/>
    </source>
</evidence>
<feature type="transmembrane region" description="Helical" evidence="6">
    <location>
        <begin position="290"/>
        <end position="309"/>
    </location>
</feature>
<evidence type="ECO:0000256" key="3">
    <source>
        <dbReference type="ARBA" id="ARBA00022989"/>
    </source>
</evidence>
<name>A0ABQ0LHY3_MYCCL</name>
<dbReference type="InterPro" id="IPR008030">
    <property type="entry name" value="NmrA-like"/>
</dbReference>
<evidence type="ECO:0000256" key="1">
    <source>
        <dbReference type="ARBA" id="ARBA00004141"/>
    </source>
</evidence>
<reference evidence="8" key="1">
    <citation type="submission" date="2014-09" db="EMBL/GenBank/DDBJ databases">
        <title>Genome sequence of the luminous mushroom Mycena chlorophos for searching fungal bioluminescence genes.</title>
        <authorList>
            <person name="Tanaka Y."/>
            <person name="Kasuga D."/>
            <person name="Oba Y."/>
            <person name="Hase S."/>
            <person name="Sato K."/>
            <person name="Oba Y."/>
            <person name="Sakakibara Y."/>
        </authorList>
    </citation>
    <scope>NUCLEOTIDE SEQUENCE</scope>
</reference>
<dbReference type="Gene3D" id="3.40.50.720">
    <property type="entry name" value="NAD(P)-binding Rossmann-like Domain"/>
    <property type="match status" value="1"/>
</dbReference>
<sequence>MKVAISGAASGVGRAIAEAILRDGKHSLLILSRSESGNIPALLQLGASIATVDYYGSHESLTGALIGVHTVISAIGDHSRSAAAQLALVHAALAAGVSRFVPSGWSGTDGGANDIIELYRAKQPILQALRAQTRMKWSHPEVGIFINYLATPKVGGLGPLKPLKFFVDIESCTAVIPGDGELKLAYTTVEDVGAFVAKALDVQEDWPESLRIVGSTVTHNELVRVAEKIRGKAFKVEYKSAAAYTAELVPNPPSLFVNLSTQLSLALLDASRWSMAPSSNIPGLLSISRLTTLFASLFVAIGAGTNYVFSAYSPQLAARLNINHTQLNVIGLAANIGVYSSGPFWGRIVDTRGPRIPIALAFFFLFGGYTGIRHFYDAGVPAGTTISTFGLGLLIACSFMTGAGGNAAFTGAVNSTAKTFPDRARATTTGIVLSGFGLSAFFFSTLAHLFFPGDTSSFLLVLSAGTAFTTIIGFFFVRAIPLAAADMEHMVVAVAGTAEAEATIFSHPDESHTPLLDETRTPDGDDQSHSRSRSRSMKADAIDGANIYGKALWINPDFWLLFLNLSLLSGTGLMYINNVGSMSQALYAKANPTYDDVEASKWQAAQVSTISVMNFSGRILIGLLSDTIKNRFGLPRSYSLLVVSTLFFLSQLLAMQITVVEDLWKASVLVGLSYGTIFGLFPTVCIEFFGLAHFSENWGYLSLSPLAGGNLFSIAFGRNLDAHEPGETTTARSVWARAPGPVAMRQCLEGRGCYVDTLMLTAAACFLAILVSAFTAWRERRKLQLVGASGRSRVIWEDAEAA</sequence>
<keyword evidence="3 6" id="KW-1133">Transmembrane helix</keyword>
<protein>
    <recommendedName>
        <fullName evidence="7">NmrA-like domain-containing protein</fullName>
    </recommendedName>
</protein>
<evidence type="ECO:0000256" key="2">
    <source>
        <dbReference type="ARBA" id="ARBA00022692"/>
    </source>
</evidence>
<feature type="region of interest" description="Disordered" evidence="5">
    <location>
        <begin position="509"/>
        <end position="537"/>
    </location>
</feature>
<dbReference type="EMBL" id="DF846591">
    <property type="protein sequence ID" value="GAT50695.1"/>
    <property type="molecule type" value="Genomic_DNA"/>
</dbReference>
<dbReference type="PANTHER" id="PTHR21576">
    <property type="entry name" value="UNCHARACTERIZED NODULIN-LIKE PROTEIN"/>
    <property type="match status" value="1"/>
</dbReference>
<dbReference type="InterPro" id="IPR036259">
    <property type="entry name" value="MFS_trans_sf"/>
</dbReference>
<feature type="transmembrane region" description="Helical" evidence="6">
    <location>
        <begin position="430"/>
        <end position="451"/>
    </location>
</feature>
<evidence type="ECO:0000256" key="5">
    <source>
        <dbReference type="SAM" id="MobiDB-lite"/>
    </source>
</evidence>
<comment type="subcellular location">
    <subcellularLocation>
        <location evidence="1">Membrane</location>
        <topology evidence="1">Multi-pass membrane protein</topology>
    </subcellularLocation>
</comment>
<feature type="transmembrane region" description="Helical" evidence="6">
    <location>
        <begin position="358"/>
        <end position="376"/>
    </location>
</feature>
<keyword evidence="2 6" id="KW-0812">Transmembrane</keyword>
<dbReference type="PANTHER" id="PTHR21576:SF160">
    <property type="entry name" value="NODULIN-LIKE DOMAIN-CONTAINING PROTEIN"/>
    <property type="match status" value="1"/>
</dbReference>
<feature type="transmembrane region" description="Helical" evidence="6">
    <location>
        <begin position="329"/>
        <end position="346"/>
    </location>
</feature>
<dbReference type="InterPro" id="IPR036291">
    <property type="entry name" value="NAD(P)-bd_dom_sf"/>
</dbReference>
<keyword evidence="4 6" id="KW-0472">Membrane</keyword>
<feature type="transmembrane region" description="Helical" evidence="6">
    <location>
        <begin position="671"/>
        <end position="691"/>
    </location>
</feature>
<feature type="transmembrane region" description="Helical" evidence="6">
    <location>
        <begin position="388"/>
        <end position="409"/>
    </location>
</feature>
<feature type="transmembrane region" description="Helical" evidence="6">
    <location>
        <begin position="698"/>
        <end position="716"/>
    </location>
</feature>
<dbReference type="Gene3D" id="1.20.1250.20">
    <property type="entry name" value="MFS general substrate transporter like domains"/>
    <property type="match status" value="1"/>
</dbReference>
<accession>A0ABQ0LHY3</accession>
<dbReference type="Pfam" id="PF07690">
    <property type="entry name" value="MFS_1"/>
    <property type="match status" value="1"/>
</dbReference>
<feature type="domain" description="NmrA-like" evidence="7">
    <location>
        <begin position="2"/>
        <end position="251"/>
    </location>
</feature>
<feature type="compositionally biased region" description="Basic and acidic residues" evidence="5">
    <location>
        <begin position="509"/>
        <end position="529"/>
    </location>
</feature>
<feature type="transmembrane region" description="Helical" evidence="6">
    <location>
        <begin position="457"/>
        <end position="477"/>
    </location>
</feature>
<gene>
    <name evidence="8" type="ORF">MCHLO_07905</name>
</gene>
<dbReference type="SUPFAM" id="SSF103473">
    <property type="entry name" value="MFS general substrate transporter"/>
    <property type="match status" value="1"/>
</dbReference>
<evidence type="ECO:0000313" key="8">
    <source>
        <dbReference type="EMBL" id="GAT50695.1"/>
    </source>
</evidence>
<proteinExistence type="predicted"/>
<dbReference type="InterPro" id="IPR011701">
    <property type="entry name" value="MFS"/>
</dbReference>
<feature type="transmembrane region" description="Helical" evidence="6">
    <location>
        <begin position="637"/>
        <end position="659"/>
    </location>
</feature>
<evidence type="ECO:0000259" key="7">
    <source>
        <dbReference type="Pfam" id="PF05368"/>
    </source>
</evidence>